<gene>
    <name evidence="3" type="ORF">K1J60_25265</name>
</gene>
<keyword evidence="4" id="KW-1185">Reference proteome</keyword>
<dbReference type="Proteomes" id="UP000827138">
    <property type="component" value="Chromosome"/>
</dbReference>
<dbReference type="InterPro" id="IPR036628">
    <property type="entry name" value="Clp_N_dom_sf"/>
</dbReference>
<feature type="domain" description="Clp R" evidence="2">
    <location>
        <begin position="98"/>
        <end position="157"/>
    </location>
</feature>
<accession>A0ABX8Y617</accession>
<name>A0ABX8Y617_9ACTN</name>
<reference evidence="3 4" key="1">
    <citation type="submission" date="2021-08" db="EMBL/GenBank/DDBJ databases">
        <authorList>
            <person name="Ping M."/>
        </authorList>
    </citation>
    <scope>NUCLEOTIDE SEQUENCE [LARGE SCALE GENOMIC DNA]</scope>
    <source>
        <strain evidence="3 4">MG28</strain>
    </source>
</reference>
<evidence type="ECO:0000256" key="1">
    <source>
        <dbReference type="SAM" id="MobiDB-lite"/>
    </source>
</evidence>
<dbReference type="InterPro" id="IPR004176">
    <property type="entry name" value="Clp_R_N"/>
</dbReference>
<dbReference type="SUPFAM" id="SSF81923">
    <property type="entry name" value="Double Clp-N motif"/>
    <property type="match status" value="1"/>
</dbReference>
<dbReference type="Pfam" id="PF02861">
    <property type="entry name" value="Clp_N"/>
    <property type="match status" value="1"/>
</dbReference>
<evidence type="ECO:0000259" key="2">
    <source>
        <dbReference type="Pfam" id="PF02861"/>
    </source>
</evidence>
<feature type="region of interest" description="Disordered" evidence="1">
    <location>
        <begin position="296"/>
        <end position="328"/>
    </location>
</feature>
<organism evidence="3 4">
    <name type="scientific">Streptomyces akebiae</name>
    <dbReference type="NCBI Taxonomy" id="2865673"/>
    <lineage>
        <taxon>Bacteria</taxon>
        <taxon>Bacillati</taxon>
        <taxon>Actinomycetota</taxon>
        <taxon>Actinomycetes</taxon>
        <taxon>Kitasatosporales</taxon>
        <taxon>Streptomycetaceae</taxon>
        <taxon>Streptomyces</taxon>
    </lineage>
</organism>
<proteinExistence type="predicted"/>
<evidence type="ECO:0000313" key="4">
    <source>
        <dbReference type="Proteomes" id="UP000827138"/>
    </source>
</evidence>
<protein>
    <recommendedName>
        <fullName evidence="2">Clp R domain-containing protein</fullName>
    </recommendedName>
</protein>
<dbReference type="EMBL" id="CP080647">
    <property type="protein sequence ID" value="QYX83193.1"/>
    <property type="molecule type" value="Genomic_DNA"/>
</dbReference>
<evidence type="ECO:0000313" key="3">
    <source>
        <dbReference type="EMBL" id="QYX83193.1"/>
    </source>
</evidence>
<dbReference type="Gene3D" id="1.10.1780.10">
    <property type="entry name" value="Clp, N-terminal domain"/>
    <property type="match status" value="2"/>
</dbReference>
<sequence length="353" mass="37806">MEAVKEPDWNTVGILGAARGAQSGSGGPLGTEHLLAGITTSRGPAREALASEGATKTALLAVLRHRQDQDAAWTAADGAEESVDAREVLGEDDGRRDRFTGAAARALTTAMGHAEREGAAKFGAPHLLRALLDEDNRAVELLGACGITPQAVRARLDGTGDGATDGLSPLLHATRDRLLGRDHYRHLPFWKRWLFKRSGINWASRPAQWVGLETYEQAHRLGADAVGTEHVLLAVLATHEVALHHPHLAGENAPTPDLRYTGGERLTRLGLDYTSVHKALTDSRVHLLPDPHPLTHYLARPTPSKTPPTATPTATPMDDFPPDPGTGPLVESLLNEQTRAHQLITALTTPPTP</sequence>